<feature type="non-terminal residue" evidence="1">
    <location>
        <position position="372"/>
    </location>
</feature>
<proteinExistence type="predicted"/>
<reference evidence="1" key="1">
    <citation type="submission" date="2021-12" db="EMBL/GenBank/DDBJ databases">
        <authorList>
            <person name="Martin H S."/>
        </authorList>
    </citation>
    <scope>NUCLEOTIDE SEQUENCE</scope>
</reference>
<dbReference type="Proteomes" id="UP000838878">
    <property type="component" value="Chromosome 3"/>
</dbReference>
<evidence type="ECO:0000313" key="2">
    <source>
        <dbReference type="Proteomes" id="UP000838878"/>
    </source>
</evidence>
<sequence>MYRYVVEIIVLICIQASKCVTIEKHYHSMDNTEPENDLAKFIESKGYLPDDKDLPKSSVINKNDNDIAYILSKLSDKELIELLNTQPKREIYDLSDVVQVALGHSKPLKNVKIDPEENDATFQISLENTNDTPAMFKLEHKEIIPQKQKSSANFVALKKLHNLLYNRPRYVSNGENLNDQKKEILFDILVAQLKMLCCKTSSKNLHTTMKGPQFKFLNNFLPKKTQDKLQPTDKSQNNNEFMFLIMNEEIKSKDNDDLILVDPETLGINSSVLLLGPLTTPLTDAQIKIVMNRISGELMKPEYISFLQKLSNGTLNENNTSVLKNFITGPNTRRYIKAHRCNHQSKLSKIYGGPKWLICTGYLNINTPSLYD</sequence>
<keyword evidence="2" id="KW-1185">Reference proteome</keyword>
<organism evidence="1 2">
    <name type="scientific">Brenthis ino</name>
    <name type="common">lesser marbled fritillary</name>
    <dbReference type="NCBI Taxonomy" id="405034"/>
    <lineage>
        <taxon>Eukaryota</taxon>
        <taxon>Metazoa</taxon>
        <taxon>Ecdysozoa</taxon>
        <taxon>Arthropoda</taxon>
        <taxon>Hexapoda</taxon>
        <taxon>Insecta</taxon>
        <taxon>Pterygota</taxon>
        <taxon>Neoptera</taxon>
        <taxon>Endopterygota</taxon>
        <taxon>Lepidoptera</taxon>
        <taxon>Glossata</taxon>
        <taxon>Ditrysia</taxon>
        <taxon>Papilionoidea</taxon>
        <taxon>Nymphalidae</taxon>
        <taxon>Heliconiinae</taxon>
        <taxon>Argynnini</taxon>
        <taxon>Brenthis</taxon>
    </lineage>
</organism>
<evidence type="ECO:0000313" key="1">
    <source>
        <dbReference type="EMBL" id="CAH0722379.1"/>
    </source>
</evidence>
<name>A0A8J9Y7Z2_9NEOP</name>
<protein>
    <submittedName>
        <fullName evidence="1">Uncharacterized protein</fullName>
    </submittedName>
</protein>
<dbReference type="EMBL" id="OV170223">
    <property type="protein sequence ID" value="CAH0722379.1"/>
    <property type="molecule type" value="Genomic_DNA"/>
</dbReference>
<dbReference type="AlphaFoldDB" id="A0A8J9Y7Z2"/>
<gene>
    <name evidence="1" type="ORF">BINO364_LOCUS8342</name>
</gene>
<accession>A0A8J9Y7Z2</accession>
<dbReference type="OrthoDB" id="7477155at2759"/>